<dbReference type="GeneID" id="58921048"/>
<evidence type="ECO:0000256" key="7">
    <source>
        <dbReference type="ARBA" id="ARBA00023136"/>
    </source>
</evidence>
<keyword evidence="5 8" id="KW-0812">Transmembrane</keyword>
<name>A0A1S2CXD5_AERSO</name>
<dbReference type="PANTHER" id="PTHR30472">
    <property type="entry name" value="FERRIC ENTEROBACTIN TRANSPORT SYSTEM PERMEASE PROTEIN"/>
    <property type="match status" value="1"/>
</dbReference>
<dbReference type="CDD" id="cd06550">
    <property type="entry name" value="TM_ABC_iron-siderophores_like"/>
    <property type="match status" value="1"/>
</dbReference>
<gene>
    <name evidence="9" type="ORF">BJD16_03025</name>
</gene>
<protein>
    <submittedName>
        <fullName evidence="9">Permease</fullName>
    </submittedName>
</protein>
<feature type="transmembrane region" description="Helical" evidence="8">
    <location>
        <begin position="134"/>
        <end position="151"/>
    </location>
</feature>
<keyword evidence="4" id="KW-1003">Cell membrane</keyword>
<dbReference type="InterPro" id="IPR000522">
    <property type="entry name" value="ABC_transptr_permease_BtuC"/>
</dbReference>
<feature type="transmembrane region" description="Helical" evidence="8">
    <location>
        <begin position="253"/>
        <end position="280"/>
    </location>
</feature>
<comment type="caution">
    <text evidence="9">The sequence shown here is derived from an EMBL/GenBank/DDBJ whole genome shotgun (WGS) entry which is preliminary data.</text>
</comment>
<feature type="transmembrane region" description="Helical" evidence="8">
    <location>
        <begin position="211"/>
        <end position="233"/>
    </location>
</feature>
<dbReference type="RefSeq" id="WP_042018791.1">
    <property type="nucleotide sequence ID" value="NZ_CDBW01000006.1"/>
</dbReference>
<dbReference type="Pfam" id="PF01032">
    <property type="entry name" value="FecCD"/>
    <property type="match status" value="1"/>
</dbReference>
<evidence type="ECO:0000313" key="10">
    <source>
        <dbReference type="Proteomes" id="UP000179934"/>
    </source>
</evidence>
<keyword evidence="7 8" id="KW-0472">Membrane</keyword>
<comment type="subcellular location">
    <subcellularLocation>
        <location evidence="1">Cell membrane</location>
        <topology evidence="1">Multi-pass membrane protein</topology>
    </subcellularLocation>
</comment>
<dbReference type="Gene3D" id="1.10.3470.10">
    <property type="entry name" value="ABC transporter involved in vitamin B12 uptake, BtuC"/>
    <property type="match status" value="1"/>
</dbReference>
<feature type="transmembrane region" description="Helical" evidence="8">
    <location>
        <begin position="158"/>
        <end position="179"/>
    </location>
</feature>
<dbReference type="InterPro" id="IPR037294">
    <property type="entry name" value="ABC_BtuC-like"/>
</dbReference>
<accession>A0A1S2CXD5</accession>
<evidence type="ECO:0000256" key="3">
    <source>
        <dbReference type="ARBA" id="ARBA00022448"/>
    </source>
</evidence>
<dbReference type="PANTHER" id="PTHR30472:SF24">
    <property type="entry name" value="FERRIC ENTEROBACTIN TRANSPORT SYSTEM PERMEASE PROTEIN FEPG"/>
    <property type="match status" value="1"/>
</dbReference>
<dbReference type="STRING" id="646.BJD16_03025"/>
<feature type="transmembrane region" description="Helical" evidence="8">
    <location>
        <begin position="76"/>
        <end position="99"/>
    </location>
</feature>
<evidence type="ECO:0000256" key="1">
    <source>
        <dbReference type="ARBA" id="ARBA00004651"/>
    </source>
</evidence>
<keyword evidence="3" id="KW-0813">Transport</keyword>
<evidence type="ECO:0000256" key="8">
    <source>
        <dbReference type="SAM" id="Phobius"/>
    </source>
</evidence>
<dbReference type="GO" id="GO:0033214">
    <property type="term" value="P:siderophore-iron import into cell"/>
    <property type="evidence" value="ECO:0007669"/>
    <property type="project" value="TreeGrafter"/>
</dbReference>
<feature type="transmembrane region" description="Helical" evidence="8">
    <location>
        <begin position="111"/>
        <end position="128"/>
    </location>
</feature>
<dbReference type="EMBL" id="MKFU01000012">
    <property type="protein sequence ID" value="OHY93246.1"/>
    <property type="molecule type" value="Genomic_DNA"/>
</dbReference>
<dbReference type="GO" id="GO:0022857">
    <property type="term" value="F:transmembrane transporter activity"/>
    <property type="evidence" value="ECO:0007669"/>
    <property type="project" value="InterPro"/>
</dbReference>
<evidence type="ECO:0000256" key="4">
    <source>
        <dbReference type="ARBA" id="ARBA00022475"/>
    </source>
</evidence>
<evidence type="ECO:0000256" key="6">
    <source>
        <dbReference type="ARBA" id="ARBA00022989"/>
    </source>
</evidence>
<organism evidence="9 10">
    <name type="scientific">Aeromonas sobria</name>
    <dbReference type="NCBI Taxonomy" id="646"/>
    <lineage>
        <taxon>Bacteria</taxon>
        <taxon>Pseudomonadati</taxon>
        <taxon>Pseudomonadota</taxon>
        <taxon>Gammaproteobacteria</taxon>
        <taxon>Aeromonadales</taxon>
        <taxon>Aeromonadaceae</taxon>
        <taxon>Aeromonas</taxon>
    </lineage>
</organism>
<evidence type="ECO:0000256" key="5">
    <source>
        <dbReference type="ARBA" id="ARBA00022692"/>
    </source>
</evidence>
<comment type="similarity">
    <text evidence="2">Belongs to the binding-protein-dependent transport system permease family. FecCD subfamily.</text>
</comment>
<dbReference type="OrthoDB" id="9055647at2"/>
<dbReference type="Proteomes" id="UP000179934">
    <property type="component" value="Unassembled WGS sequence"/>
</dbReference>
<keyword evidence="6 8" id="KW-1133">Transmembrane helix</keyword>
<reference evidence="9 10" key="1">
    <citation type="submission" date="2016-09" db="EMBL/GenBank/DDBJ databases">
        <title>Draft Genome Sequence of Aeromonas sobria Strain 08005, Isolated from Sick Rana catesbeiana.</title>
        <authorList>
            <person name="Yang Q."/>
        </authorList>
    </citation>
    <scope>NUCLEOTIDE SEQUENCE [LARGE SCALE GENOMIC DNA]</scope>
    <source>
        <strain evidence="9 10">08005</strain>
    </source>
</reference>
<feature type="transmembrane region" description="Helical" evidence="8">
    <location>
        <begin position="319"/>
        <end position="338"/>
    </location>
</feature>
<proteinExistence type="inferred from homology"/>
<dbReference type="SUPFAM" id="SSF81345">
    <property type="entry name" value="ABC transporter involved in vitamin B12 uptake, BtuC"/>
    <property type="match status" value="1"/>
</dbReference>
<evidence type="ECO:0000313" key="9">
    <source>
        <dbReference type="EMBL" id="OHY93246.1"/>
    </source>
</evidence>
<sequence>MRTPTDMLCLRAGNRSLLIHLPSWRWLALLAVALLALALLALSVGGGKLGFAGVVNTLLGEGTRLEQLTLFKIRLPRILGVVVAGAAMGLSGCLVQTLVRNRLATPDMVGVNNGASLAIIVFSLYLTVGSWPWWAAPIGAIFAALVLYALCRKPGEQGYLFVVIGIGLSELFEALGQFVMSTKALLHLSSLYLWNMGSFIAVGYSTITPIAILLLLLCPWIVYLSRSLAVLRFGPEMARGLGVNGDRVQLGVLAQAILVAALGTAIGGPVVFIAMAAPILASWLVKDRVVPLWLAALSGALLLLASDTLVRVLASPHEVATGIMTRILGGLLLLFLLVNDRQRAD</sequence>
<dbReference type="AlphaFoldDB" id="A0A1S2CXD5"/>
<feature type="transmembrane region" description="Helical" evidence="8">
    <location>
        <begin position="292"/>
        <end position="313"/>
    </location>
</feature>
<evidence type="ECO:0000256" key="2">
    <source>
        <dbReference type="ARBA" id="ARBA00007935"/>
    </source>
</evidence>
<dbReference type="GO" id="GO:0005886">
    <property type="term" value="C:plasma membrane"/>
    <property type="evidence" value="ECO:0007669"/>
    <property type="project" value="UniProtKB-SubCell"/>
</dbReference>